<dbReference type="Pfam" id="PF00015">
    <property type="entry name" value="MCPsignal"/>
    <property type="match status" value="1"/>
</dbReference>
<dbReference type="Gene3D" id="1.10.287.950">
    <property type="entry name" value="Methyl-accepting chemotaxis protein"/>
    <property type="match status" value="1"/>
</dbReference>
<dbReference type="GO" id="GO:0006935">
    <property type="term" value="P:chemotaxis"/>
    <property type="evidence" value="ECO:0007669"/>
    <property type="project" value="UniProtKB-KW"/>
</dbReference>
<dbReference type="RefSeq" id="WP_094455387.1">
    <property type="nucleotide sequence ID" value="NZ_NOXU01000025.1"/>
</dbReference>
<dbReference type="GO" id="GO:0007165">
    <property type="term" value="P:signal transduction"/>
    <property type="evidence" value="ECO:0007669"/>
    <property type="project" value="UniProtKB-KW"/>
</dbReference>
<comment type="similarity">
    <text evidence="2">Belongs to the methyl-accepting chemotaxis (MCP) protein family.</text>
</comment>
<dbReference type="Proteomes" id="UP000216998">
    <property type="component" value="Unassembled WGS sequence"/>
</dbReference>
<evidence type="ECO:0000256" key="3">
    <source>
        <dbReference type="PROSITE-ProRule" id="PRU00284"/>
    </source>
</evidence>
<comment type="caution">
    <text evidence="5">The sequence shown here is derived from an EMBL/GenBank/DDBJ whole genome shotgun (WGS) entry which is preliminary data.</text>
</comment>
<protein>
    <submittedName>
        <fullName evidence="5">Chemotaxis protein</fullName>
    </submittedName>
</protein>
<dbReference type="PANTHER" id="PTHR43531:SF11">
    <property type="entry name" value="METHYL-ACCEPTING CHEMOTAXIS PROTEIN 3"/>
    <property type="match status" value="1"/>
</dbReference>
<evidence type="ECO:0000313" key="6">
    <source>
        <dbReference type="Proteomes" id="UP000216998"/>
    </source>
</evidence>
<dbReference type="InterPro" id="IPR004090">
    <property type="entry name" value="Chemotax_Me-accpt_rcpt"/>
</dbReference>
<sequence>MPKQLTLPISNDPGNVIDHDASPETIIELAKEVAEVSAVRTSAIGDITRRTKILALNAKIEAARAGIHGAGFGVVAAEVQNISSEIDLAANRMRDEIVGSATRLHQLGQGLVGSMRGQRLADLALNMIDIIDRNLYERSCDVRWWATDSAVVDALEHPGTVTADHAGQRMGTILKSYTVYLDIWIADAQGKVIANGRADRYPVAGRSVAQESWFRDAMATRDGTEFSVADVAPHDGLNGQPVAIYATAIRAGGAENGAPLGVLGIFFDWAPQAGAVVKSVRLTEEERLENRTKCLIVDSNFRVIAASDERYLMIGRYPLQTGGKDMGYYQAGDGTLVAFALTPGYETYKGLGWYGLILQRPPEVEAAWNARHGHA</sequence>
<dbReference type="InterPro" id="IPR004089">
    <property type="entry name" value="MCPsignal_dom"/>
</dbReference>
<accession>A0A255Z297</accession>
<evidence type="ECO:0000259" key="4">
    <source>
        <dbReference type="PROSITE" id="PS50111"/>
    </source>
</evidence>
<dbReference type="AlphaFoldDB" id="A0A255Z297"/>
<keyword evidence="6" id="KW-1185">Reference proteome</keyword>
<dbReference type="GO" id="GO:0004888">
    <property type="term" value="F:transmembrane signaling receptor activity"/>
    <property type="evidence" value="ECO:0007669"/>
    <property type="project" value="InterPro"/>
</dbReference>
<evidence type="ECO:0000256" key="2">
    <source>
        <dbReference type="ARBA" id="ARBA00029447"/>
    </source>
</evidence>
<keyword evidence="3" id="KW-0807">Transducer</keyword>
<dbReference type="SUPFAM" id="SSF58104">
    <property type="entry name" value="Methyl-accepting chemotaxis protein (MCP) signaling domain"/>
    <property type="match status" value="1"/>
</dbReference>
<evidence type="ECO:0000313" key="5">
    <source>
        <dbReference type="EMBL" id="OYQ35598.1"/>
    </source>
</evidence>
<dbReference type="PRINTS" id="PR00260">
    <property type="entry name" value="CHEMTRNSDUCR"/>
</dbReference>
<keyword evidence="1" id="KW-0145">Chemotaxis</keyword>
<feature type="domain" description="Methyl-accepting transducer" evidence="4">
    <location>
        <begin position="41"/>
        <end position="97"/>
    </location>
</feature>
<organism evidence="5 6">
    <name type="scientific">Niveispirillum lacus</name>
    <dbReference type="NCBI Taxonomy" id="1981099"/>
    <lineage>
        <taxon>Bacteria</taxon>
        <taxon>Pseudomonadati</taxon>
        <taxon>Pseudomonadota</taxon>
        <taxon>Alphaproteobacteria</taxon>
        <taxon>Rhodospirillales</taxon>
        <taxon>Azospirillaceae</taxon>
        <taxon>Niveispirillum</taxon>
    </lineage>
</organism>
<gene>
    <name evidence="5" type="ORF">CHU95_07710</name>
</gene>
<dbReference type="EMBL" id="NOXU01000025">
    <property type="protein sequence ID" value="OYQ35598.1"/>
    <property type="molecule type" value="Genomic_DNA"/>
</dbReference>
<dbReference type="GO" id="GO:0005886">
    <property type="term" value="C:plasma membrane"/>
    <property type="evidence" value="ECO:0007669"/>
    <property type="project" value="TreeGrafter"/>
</dbReference>
<dbReference type="PANTHER" id="PTHR43531">
    <property type="entry name" value="PROTEIN ICFG"/>
    <property type="match status" value="1"/>
</dbReference>
<reference evidence="5 6" key="1">
    <citation type="submission" date="2017-07" db="EMBL/GenBank/DDBJ databases">
        <title>Niveispirillum cyanobacteriorum sp. nov., isolated from cyanobacterial aggregates in a eutrophic lake.</title>
        <authorList>
            <person name="Cai H."/>
        </authorList>
    </citation>
    <scope>NUCLEOTIDE SEQUENCE [LARGE SCALE GENOMIC DNA]</scope>
    <source>
        <strain evidence="6">TH1-14</strain>
    </source>
</reference>
<name>A0A255Z297_9PROT</name>
<dbReference type="PROSITE" id="PS50111">
    <property type="entry name" value="CHEMOTAXIS_TRANSDUC_2"/>
    <property type="match status" value="1"/>
</dbReference>
<dbReference type="InterPro" id="IPR051310">
    <property type="entry name" value="MCP_chemotaxis"/>
</dbReference>
<dbReference type="Gene3D" id="3.30.450.20">
    <property type="entry name" value="PAS domain"/>
    <property type="match status" value="1"/>
</dbReference>
<evidence type="ECO:0000256" key="1">
    <source>
        <dbReference type="ARBA" id="ARBA00022500"/>
    </source>
</evidence>
<dbReference type="OrthoDB" id="9814866at2"/>
<proteinExistence type="inferred from homology"/>